<dbReference type="Gene3D" id="3.30.565.10">
    <property type="entry name" value="Histidine kinase-like ATPase, C-terminal domain"/>
    <property type="match status" value="1"/>
</dbReference>
<dbReference type="GO" id="GO:0009927">
    <property type="term" value="F:histidine phosphotransfer kinase activity"/>
    <property type="evidence" value="ECO:0007669"/>
    <property type="project" value="TreeGrafter"/>
</dbReference>
<dbReference type="CDD" id="cd19920">
    <property type="entry name" value="REC_PA4781-like"/>
    <property type="match status" value="1"/>
</dbReference>
<dbReference type="Pfam" id="PF00072">
    <property type="entry name" value="Response_reg"/>
    <property type="match status" value="1"/>
</dbReference>
<evidence type="ECO:0000256" key="5">
    <source>
        <dbReference type="ARBA" id="ARBA00022777"/>
    </source>
</evidence>
<dbReference type="InterPro" id="IPR011006">
    <property type="entry name" value="CheY-like_superfamily"/>
</dbReference>
<gene>
    <name evidence="9" type="ORF">COW36_07155</name>
</gene>
<feature type="modified residue" description="4-aspartylphosphate" evidence="6">
    <location>
        <position position="62"/>
    </location>
</feature>
<dbReference type="Pfam" id="PF02518">
    <property type="entry name" value="HATPase_c"/>
    <property type="match status" value="1"/>
</dbReference>
<evidence type="ECO:0000256" key="4">
    <source>
        <dbReference type="ARBA" id="ARBA00022679"/>
    </source>
</evidence>
<reference evidence="9 10" key="1">
    <citation type="submission" date="2017-09" db="EMBL/GenBank/DDBJ databases">
        <title>Depth-based differentiation of microbial function through sediment-hosted aquifers and enrichment of novel symbionts in the deep terrestrial subsurface.</title>
        <authorList>
            <person name="Probst A.J."/>
            <person name="Ladd B."/>
            <person name="Jarett J.K."/>
            <person name="Geller-Mcgrath D.E."/>
            <person name="Sieber C.M."/>
            <person name="Emerson J.B."/>
            <person name="Anantharaman K."/>
            <person name="Thomas B.C."/>
            <person name="Malmstrom R."/>
            <person name="Stieglmeier M."/>
            <person name="Klingl A."/>
            <person name="Woyke T."/>
            <person name="Ryan C.M."/>
            <person name="Banfield J.F."/>
        </authorList>
    </citation>
    <scope>NUCLEOTIDE SEQUENCE [LARGE SCALE GENOMIC DNA]</scope>
    <source>
        <strain evidence="9">CG17_big_fil_post_rev_8_21_14_2_50_48_46</strain>
    </source>
</reference>
<dbReference type="PROSITE" id="PS50110">
    <property type="entry name" value="RESPONSE_REGULATORY"/>
    <property type="match status" value="1"/>
</dbReference>
<evidence type="ECO:0000259" key="7">
    <source>
        <dbReference type="PROSITE" id="PS50109"/>
    </source>
</evidence>
<dbReference type="PANTHER" id="PTHR43047">
    <property type="entry name" value="TWO-COMPONENT HISTIDINE PROTEIN KINASE"/>
    <property type="match status" value="1"/>
</dbReference>
<dbReference type="InterPro" id="IPR001789">
    <property type="entry name" value="Sig_transdc_resp-reg_receiver"/>
</dbReference>
<dbReference type="FunFam" id="3.30.565.10:FF:000006">
    <property type="entry name" value="Sensor histidine kinase WalK"/>
    <property type="match status" value="1"/>
</dbReference>
<protein>
    <recommendedName>
        <fullName evidence="2">histidine kinase</fullName>
        <ecNumber evidence="2">2.7.13.3</ecNumber>
    </recommendedName>
</protein>
<dbReference type="SMART" id="SM00448">
    <property type="entry name" value="REC"/>
    <property type="match status" value="1"/>
</dbReference>
<dbReference type="Proteomes" id="UP000231019">
    <property type="component" value="Unassembled WGS sequence"/>
</dbReference>
<keyword evidence="4" id="KW-0808">Transferase</keyword>
<evidence type="ECO:0000313" key="9">
    <source>
        <dbReference type="EMBL" id="PIW17839.1"/>
    </source>
</evidence>
<dbReference type="EC" id="2.7.13.3" evidence="2"/>
<accession>A0A2M7G711</accession>
<proteinExistence type="predicted"/>
<dbReference type="InterPro" id="IPR003594">
    <property type="entry name" value="HATPase_dom"/>
</dbReference>
<dbReference type="PANTHER" id="PTHR43047:SF72">
    <property type="entry name" value="OSMOSENSING HISTIDINE PROTEIN KINASE SLN1"/>
    <property type="match status" value="1"/>
</dbReference>
<evidence type="ECO:0000259" key="8">
    <source>
        <dbReference type="PROSITE" id="PS50110"/>
    </source>
</evidence>
<dbReference type="GO" id="GO:0005886">
    <property type="term" value="C:plasma membrane"/>
    <property type="evidence" value="ECO:0007669"/>
    <property type="project" value="TreeGrafter"/>
</dbReference>
<dbReference type="GO" id="GO:0000155">
    <property type="term" value="F:phosphorelay sensor kinase activity"/>
    <property type="evidence" value="ECO:0007669"/>
    <property type="project" value="InterPro"/>
</dbReference>
<dbReference type="Pfam" id="PF00512">
    <property type="entry name" value="HisKA"/>
    <property type="match status" value="1"/>
</dbReference>
<evidence type="ECO:0000256" key="3">
    <source>
        <dbReference type="ARBA" id="ARBA00022553"/>
    </source>
</evidence>
<sequence>MSETLMTEQSKVDILIVDDTPQNLKVLSDFLRLKGYNSRPVSSGKLALRGAETRPPDLVLLDINMPEMSGYEVCEAFKAHPELKDIPIIFISALNEVLDKVRAFNVGGVDYITKPFQFEEVQMRIQTHLALRHLNQHLSQQNQVLQTSLKRQQELEEQRDNLLHMVVHDLRAPLSGIVGYLSLLEGTTDNFNEKQERYLNLALQSSQILIDMISELLDVYKLENGEMPLFRSSQDISKTILQATEAMEGMFINKVLSCELPVSPSPVFLDHDLVRRVVINLLSNALKFTPRGGEIKVQAELQAGMLIVAVQDSGAGIPEEFQTKIFEKFGQAELRQENRRYSTGLGLTFCRMVVEAHGGKIGVSSQIGKGSRFEFVIPVSGFEVTSNLPVNSFSN</sequence>
<name>A0A2M7G711_9BACT</name>
<dbReference type="AlphaFoldDB" id="A0A2M7G711"/>
<dbReference type="SUPFAM" id="SSF52172">
    <property type="entry name" value="CheY-like"/>
    <property type="match status" value="1"/>
</dbReference>
<dbReference type="SUPFAM" id="SSF55874">
    <property type="entry name" value="ATPase domain of HSP90 chaperone/DNA topoisomerase II/histidine kinase"/>
    <property type="match status" value="1"/>
</dbReference>
<organism evidence="9 10">
    <name type="scientific">bacterium (Candidatus Blackallbacteria) CG17_big_fil_post_rev_8_21_14_2_50_48_46</name>
    <dbReference type="NCBI Taxonomy" id="2014261"/>
    <lineage>
        <taxon>Bacteria</taxon>
        <taxon>Candidatus Blackallbacteria</taxon>
    </lineage>
</organism>
<dbReference type="InterPro" id="IPR036097">
    <property type="entry name" value="HisK_dim/P_sf"/>
</dbReference>
<dbReference type="InterPro" id="IPR004358">
    <property type="entry name" value="Sig_transdc_His_kin-like_C"/>
</dbReference>
<keyword evidence="3 6" id="KW-0597">Phosphoprotein</keyword>
<dbReference type="InterPro" id="IPR036890">
    <property type="entry name" value="HATPase_C_sf"/>
</dbReference>
<comment type="catalytic activity">
    <reaction evidence="1">
        <text>ATP + protein L-histidine = ADP + protein N-phospho-L-histidine.</text>
        <dbReference type="EC" id="2.7.13.3"/>
    </reaction>
</comment>
<dbReference type="SUPFAM" id="SSF47384">
    <property type="entry name" value="Homodimeric domain of signal transducing histidine kinase"/>
    <property type="match status" value="1"/>
</dbReference>
<dbReference type="Gene3D" id="1.10.287.130">
    <property type="match status" value="1"/>
</dbReference>
<comment type="caution">
    <text evidence="9">The sequence shown here is derived from an EMBL/GenBank/DDBJ whole genome shotgun (WGS) entry which is preliminary data.</text>
</comment>
<feature type="domain" description="Response regulatory" evidence="8">
    <location>
        <begin position="13"/>
        <end position="129"/>
    </location>
</feature>
<evidence type="ECO:0000256" key="1">
    <source>
        <dbReference type="ARBA" id="ARBA00000085"/>
    </source>
</evidence>
<dbReference type="EMBL" id="PFFQ01000019">
    <property type="protein sequence ID" value="PIW17839.1"/>
    <property type="molecule type" value="Genomic_DNA"/>
</dbReference>
<dbReference type="SMART" id="SM00387">
    <property type="entry name" value="HATPase_c"/>
    <property type="match status" value="1"/>
</dbReference>
<dbReference type="InterPro" id="IPR003661">
    <property type="entry name" value="HisK_dim/P_dom"/>
</dbReference>
<evidence type="ECO:0000256" key="2">
    <source>
        <dbReference type="ARBA" id="ARBA00012438"/>
    </source>
</evidence>
<dbReference type="CDD" id="cd00082">
    <property type="entry name" value="HisKA"/>
    <property type="match status" value="1"/>
</dbReference>
<dbReference type="Gene3D" id="3.40.50.2300">
    <property type="match status" value="1"/>
</dbReference>
<dbReference type="PROSITE" id="PS50109">
    <property type="entry name" value="HIS_KIN"/>
    <property type="match status" value="1"/>
</dbReference>
<evidence type="ECO:0000256" key="6">
    <source>
        <dbReference type="PROSITE-ProRule" id="PRU00169"/>
    </source>
</evidence>
<dbReference type="PRINTS" id="PR00344">
    <property type="entry name" value="BCTRLSENSOR"/>
</dbReference>
<dbReference type="SMART" id="SM00388">
    <property type="entry name" value="HisKA"/>
    <property type="match status" value="1"/>
</dbReference>
<dbReference type="InterPro" id="IPR005467">
    <property type="entry name" value="His_kinase_dom"/>
</dbReference>
<feature type="domain" description="Histidine kinase" evidence="7">
    <location>
        <begin position="165"/>
        <end position="381"/>
    </location>
</feature>
<keyword evidence="5 9" id="KW-0418">Kinase</keyword>
<evidence type="ECO:0000313" key="10">
    <source>
        <dbReference type="Proteomes" id="UP000231019"/>
    </source>
</evidence>